<evidence type="ECO:0000256" key="1">
    <source>
        <dbReference type="SAM" id="SignalP"/>
    </source>
</evidence>
<dbReference type="OMA" id="RYNENAM"/>
<keyword evidence="3" id="KW-1185">Reference proteome</keyword>
<dbReference type="AlphaFoldDB" id="G0P651"/>
<dbReference type="EMBL" id="GL380093">
    <property type="protein sequence ID" value="EGT46183.1"/>
    <property type="molecule type" value="Genomic_DNA"/>
</dbReference>
<name>G0P651_CAEBE</name>
<feature type="chain" id="PRO_5003406330" evidence="1">
    <location>
        <begin position="21"/>
        <end position="202"/>
    </location>
</feature>
<dbReference type="Proteomes" id="UP000008068">
    <property type="component" value="Unassembled WGS sequence"/>
</dbReference>
<dbReference type="InParanoid" id="G0P651"/>
<proteinExistence type="predicted"/>
<protein>
    <submittedName>
        <fullName evidence="2">Uncharacterized protein</fullName>
    </submittedName>
</protein>
<sequence>MFVNTILVVFFISIIQPLNAKGLIEIELGGPNDKCAKYTRLGNDYLAITHFRVLESVDYVKGEVDKSTRTDSGYFFIIGVTAKKQMLYGPIDYRYNENIWKLIQNGFLDPEKLKKQKFNHEQHIHIKRMTVNGVMPEDDDIDMSDCHFLFPNRLIADQGLYMLDEVQRGTGQPFMMKMYYEPYLTEGRMEIGRTNHWQDIQN</sequence>
<dbReference type="eggNOG" id="ENOG502TIQV">
    <property type="taxonomic scope" value="Eukaryota"/>
</dbReference>
<gene>
    <name evidence="2" type="ORF">CAEBREN_16284</name>
</gene>
<feature type="signal peptide" evidence="1">
    <location>
        <begin position="1"/>
        <end position="20"/>
    </location>
</feature>
<accession>G0P651</accession>
<dbReference type="HOGENOM" id="CLU_091819_0_0_1"/>
<evidence type="ECO:0000313" key="3">
    <source>
        <dbReference type="Proteomes" id="UP000008068"/>
    </source>
</evidence>
<reference evidence="3" key="1">
    <citation type="submission" date="2011-07" db="EMBL/GenBank/DDBJ databases">
        <authorList>
            <consortium name="Caenorhabditis brenneri Sequencing and Analysis Consortium"/>
            <person name="Wilson R.K."/>
        </authorList>
    </citation>
    <scope>NUCLEOTIDE SEQUENCE [LARGE SCALE GENOMIC DNA]</scope>
    <source>
        <strain evidence="3">PB2801</strain>
    </source>
</reference>
<evidence type="ECO:0000313" key="2">
    <source>
        <dbReference type="EMBL" id="EGT46183.1"/>
    </source>
</evidence>
<keyword evidence="1" id="KW-0732">Signal</keyword>
<organism evidence="3">
    <name type="scientific">Caenorhabditis brenneri</name>
    <name type="common">Nematode worm</name>
    <dbReference type="NCBI Taxonomy" id="135651"/>
    <lineage>
        <taxon>Eukaryota</taxon>
        <taxon>Metazoa</taxon>
        <taxon>Ecdysozoa</taxon>
        <taxon>Nematoda</taxon>
        <taxon>Chromadorea</taxon>
        <taxon>Rhabditida</taxon>
        <taxon>Rhabditina</taxon>
        <taxon>Rhabditomorpha</taxon>
        <taxon>Rhabditoidea</taxon>
        <taxon>Rhabditidae</taxon>
        <taxon>Peloderinae</taxon>
        <taxon>Caenorhabditis</taxon>
    </lineage>
</organism>
<dbReference type="OrthoDB" id="5871350at2759"/>